<dbReference type="Pfam" id="PF02146">
    <property type="entry name" value="SIR2"/>
    <property type="match status" value="2"/>
</dbReference>
<feature type="compositionally biased region" description="Low complexity" evidence="8">
    <location>
        <begin position="1164"/>
        <end position="1181"/>
    </location>
</feature>
<dbReference type="Pfam" id="PF00687">
    <property type="entry name" value="Ribosomal_L1"/>
    <property type="match status" value="1"/>
</dbReference>
<evidence type="ECO:0000256" key="7">
    <source>
        <dbReference type="SAM" id="Coils"/>
    </source>
</evidence>
<feature type="active site" description="Proton acceptor" evidence="6">
    <location>
        <position position="145"/>
    </location>
</feature>
<dbReference type="OrthoDB" id="2919105at2759"/>
<name>A0A813GB16_POLGL</name>
<keyword evidence="11" id="KW-1185">Reference proteome</keyword>
<dbReference type="PANTHER" id="PTHR11085:SF6">
    <property type="entry name" value="NAD-DEPENDENT PROTEIN DEACETYLASE SIRTUIN-2"/>
    <property type="match status" value="1"/>
</dbReference>
<evidence type="ECO:0000313" key="11">
    <source>
        <dbReference type="Proteomes" id="UP000654075"/>
    </source>
</evidence>
<dbReference type="PROSITE" id="PS50305">
    <property type="entry name" value="SIRTUIN"/>
    <property type="match status" value="1"/>
</dbReference>
<keyword evidence="5" id="KW-0520">NAD</keyword>
<evidence type="ECO:0000313" key="10">
    <source>
        <dbReference type="EMBL" id="CAE8623399.1"/>
    </source>
</evidence>
<dbReference type="CDD" id="cd00403">
    <property type="entry name" value="Ribosomal_L1"/>
    <property type="match status" value="1"/>
</dbReference>
<feature type="binding site" evidence="6">
    <location>
        <position position="267"/>
    </location>
    <ligand>
        <name>Zn(2+)</name>
        <dbReference type="ChEBI" id="CHEBI:29105"/>
    </ligand>
</feature>
<evidence type="ECO:0000256" key="4">
    <source>
        <dbReference type="ARBA" id="ARBA00022833"/>
    </source>
</evidence>
<feature type="compositionally biased region" description="Low complexity" evidence="8">
    <location>
        <begin position="920"/>
        <end position="951"/>
    </location>
</feature>
<organism evidence="10 11">
    <name type="scientific">Polarella glacialis</name>
    <name type="common">Dinoflagellate</name>
    <dbReference type="NCBI Taxonomy" id="89957"/>
    <lineage>
        <taxon>Eukaryota</taxon>
        <taxon>Sar</taxon>
        <taxon>Alveolata</taxon>
        <taxon>Dinophyceae</taxon>
        <taxon>Suessiales</taxon>
        <taxon>Suessiaceae</taxon>
        <taxon>Polarella</taxon>
    </lineage>
</organism>
<accession>A0A813GB16</accession>
<evidence type="ECO:0000256" key="1">
    <source>
        <dbReference type="ARBA" id="ARBA00001947"/>
    </source>
</evidence>
<feature type="domain" description="Deacetylase sirtuin-type" evidence="9">
    <location>
        <begin position="49"/>
        <end position="377"/>
    </location>
</feature>
<feature type="region of interest" description="Disordered" evidence="8">
    <location>
        <begin position="752"/>
        <end position="778"/>
    </location>
</feature>
<evidence type="ECO:0000256" key="6">
    <source>
        <dbReference type="PROSITE-ProRule" id="PRU00236"/>
    </source>
</evidence>
<dbReference type="AlphaFoldDB" id="A0A813GB16"/>
<feature type="region of interest" description="Disordered" evidence="8">
    <location>
        <begin position="845"/>
        <end position="869"/>
    </location>
</feature>
<gene>
    <name evidence="10" type="ORF">PGLA1383_LOCUS40667</name>
</gene>
<feature type="binding site" evidence="6">
    <location>
        <position position="153"/>
    </location>
    <ligand>
        <name>Zn(2+)</name>
        <dbReference type="ChEBI" id="CHEBI:29105"/>
    </ligand>
</feature>
<dbReference type="GO" id="GO:0070403">
    <property type="term" value="F:NAD+ binding"/>
    <property type="evidence" value="ECO:0007669"/>
    <property type="project" value="InterPro"/>
</dbReference>
<feature type="compositionally biased region" description="Basic and acidic residues" evidence="8">
    <location>
        <begin position="1128"/>
        <end position="1161"/>
    </location>
</feature>
<evidence type="ECO:0000259" key="9">
    <source>
        <dbReference type="PROSITE" id="PS50305"/>
    </source>
</evidence>
<feature type="coiled-coil region" evidence="7">
    <location>
        <begin position="227"/>
        <end position="261"/>
    </location>
</feature>
<evidence type="ECO:0000256" key="8">
    <source>
        <dbReference type="SAM" id="MobiDB-lite"/>
    </source>
</evidence>
<feature type="region of interest" description="Disordered" evidence="8">
    <location>
        <begin position="1069"/>
        <end position="1183"/>
    </location>
</feature>
<dbReference type="InterPro" id="IPR028364">
    <property type="entry name" value="Ribosomal_uL1/biogenesis"/>
</dbReference>
<feature type="binding site" evidence="6">
    <location>
        <position position="158"/>
    </location>
    <ligand>
        <name>Zn(2+)</name>
        <dbReference type="ChEBI" id="CHEBI:29105"/>
    </ligand>
</feature>
<dbReference type="InterPro" id="IPR003000">
    <property type="entry name" value="Sirtuin"/>
</dbReference>
<keyword evidence="2" id="KW-0808">Transferase</keyword>
<dbReference type="Gene3D" id="3.30.1600.10">
    <property type="entry name" value="SIR2/SIRT2 'Small Domain"/>
    <property type="match status" value="2"/>
</dbReference>
<dbReference type="GO" id="GO:0017136">
    <property type="term" value="F:histone deacetylase activity, NAD-dependent"/>
    <property type="evidence" value="ECO:0007669"/>
    <property type="project" value="TreeGrafter"/>
</dbReference>
<evidence type="ECO:0000256" key="3">
    <source>
        <dbReference type="ARBA" id="ARBA00022723"/>
    </source>
</evidence>
<dbReference type="GO" id="GO:0046872">
    <property type="term" value="F:metal ion binding"/>
    <property type="evidence" value="ECO:0007669"/>
    <property type="project" value="UniProtKB-KW"/>
</dbReference>
<dbReference type="SUPFAM" id="SSF56808">
    <property type="entry name" value="Ribosomal protein L1"/>
    <property type="match status" value="1"/>
</dbReference>
<dbReference type="PANTHER" id="PTHR11085">
    <property type="entry name" value="NAD-DEPENDENT PROTEIN DEACYLASE SIRTUIN-5, MITOCHONDRIAL-RELATED"/>
    <property type="match status" value="1"/>
</dbReference>
<feature type="binding site" evidence="6">
    <location>
        <position position="183"/>
    </location>
    <ligand>
        <name>Zn(2+)</name>
        <dbReference type="ChEBI" id="CHEBI:29105"/>
    </ligand>
</feature>
<dbReference type="Gene3D" id="3.30.190.20">
    <property type="match status" value="1"/>
</dbReference>
<feature type="region of interest" description="Disordered" evidence="8">
    <location>
        <begin position="915"/>
        <end position="1054"/>
    </location>
</feature>
<evidence type="ECO:0000256" key="2">
    <source>
        <dbReference type="ARBA" id="ARBA00022679"/>
    </source>
</evidence>
<keyword evidence="4 6" id="KW-0862">Zinc</keyword>
<dbReference type="InterPro" id="IPR026590">
    <property type="entry name" value="Ssirtuin_cat_dom"/>
</dbReference>
<dbReference type="SUPFAM" id="SSF52467">
    <property type="entry name" value="DHS-like NAD/FAD-binding domain"/>
    <property type="match status" value="1"/>
</dbReference>
<proteinExistence type="predicted"/>
<keyword evidence="3 6" id="KW-0479">Metal-binding</keyword>
<dbReference type="InterPro" id="IPR050134">
    <property type="entry name" value="NAD-dep_sirtuin_deacylases"/>
</dbReference>
<comment type="caution">
    <text evidence="10">The sequence shown here is derived from an EMBL/GenBank/DDBJ whole genome shotgun (WGS) entry which is preliminary data.</text>
</comment>
<keyword evidence="7" id="KW-0175">Coiled coil</keyword>
<dbReference type="InterPro" id="IPR023674">
    <property type="entry name" value="Ribosomal_uL1-like"/>
</dbReference>
<dbReference type="InterPro" id="IPR026591">
    <property type="entry name" value="Sirtuin_cat_small_dom_sf"/>
</dbReference>
<dbReference type="EMBL" id="CAJNNV010028161">
    <property type="protein sequence ID" value="CAE8623399.1"/>
    <property type="molecule type" value="Genomic_DNA"/>
</dbReference>
<dbReference type="Gene3D" id="3.40.50.1220">
    <property type="entry name" value="TPP-binding domain"/>
    <property type="match status" value="2"/>
</dbReference>
<reference evidence="10" key="1">
    <citation type="submission" date="2021-02" db="EMBL/GenBank/DDBJ databases">
        <authorList>
            <person name="Dougan E. K."/>
            <person name="Rhodes N."/>
            <person name="Thang M."/>
            <person name="Chan C."/>
        </authorList>
    </citation>
    <scope>NUCLEOTIDE SEQUENCE</scope>
</reference>
<dbReference type="InterPro" id="IPR029035">
    <property type="entry name" value="DHS-like_NAD/FAD-binding_dom"/>
</dbReference>
<protein>
    <recommendedName>
        <fullName evidence="9">Deacetylase sirtuin-type domain-containing protein</fullName>
    </recommendedName>
</protein>
<dbReference type="Proteomes" id="UP000654075">
    <property type="component" value="Unassembled WGS sequence"/>
</dbReference>
<evidence type="ECO:0000256" key="5">
    <source>
        <dbReference type="ARBA" id="ARBA00023027"/>
    </source>
</evidence>
<comment type="cofactor">
    <cofactor evidence="1">
        <name>Zn(2+)</name>
        <dbReference type="ChEBI" id="CHEBI:29105"/>
    </cofactor>
</comment>
<sequence length="1240" mass="136183">MGAGLTVQIPEPEDIPLSVRTKCLPSLDLDGVVQLFKQGTVKKSCMPIAGIPDFRSPGTGLYSQLEKYDLPTPESIFSLDYFREKPKAFCTLAKEMFPGRHRPTAAHAFLRLLQDKGLLFRCYTQNIDTLERLAGLEAGQIVEAHGSFADAHCVELACRVQFKLQDYRDLIDADAANFRIPRCGCELPIPPPEAPPTEDRLREARDEFETAKAHKAEVGIVFDWNKMIAAGLAEKTAQNKLQELEEQVERYLEELPAWKSGPKSKVCGGLIKPDIVFFGEAVQLGDFQDLADTDLLIILGTSLQVMPFAGLIGRVPVLCPRLLVNRELVGHMDQPEPPLFFGNAGLRTGREDNYRDVFLKEDCDDGVRHICRALGWQESLEELVDSFQNLDADSAWKTLVNELRSNVKFQLKKVLCMGVAVGNVGMTPDELRMNCLMAINFLVSLLKKNWNNIKRLHLKSTMGKPYTADWEEVSALLLRGGWPISPEPSHQALDIAAWLRENSPRLRPLSIGQMTSVVREAHCGFQLLGKSGRRIVAYKDSDEYRRHSNIRSLLPSGVQLGERYVEGWSTLRGCLHALLARSSRGYLVTSELKVEFRERFGAELSETAFGCSTLSELLAFRELSDEFQLAPGKESSMSLANCGFLSLTYRDKQQPGALNIPSINDLKLAMVTLRRVGMKPSAAAAKPWAHLTRRLAQRALLKSRDNSKNNNDNDLPLECRKRLAHGELLASRGSDASPRATVLAQAAIAARDSGTGELGSPSPASPDRKSPSQGACQVLDSPTAAAGSWPDSCCFWWPSFQTAGRADHPFFGMTAIPALPCQSPSSSRASAPILLVSCGPGGSSPSGNLKYQSSPPSPGASHEMPLPPPLPVFQQLQASEEAAGCLAGAAAQQRPDRMPGNTVLQIRDISNHEYDKDKCNSTSLVNNTNSNNSSSCRQRPAAGQPPSAPSSLDCSAAPVTPGLLSPSSSRFHPAARQLPATPLPPRRRLLQPTCSPEALGLVRRSSPGHQRLRTDTVTASAELARVSRSSLRPAPGMAPTPPQRQRPASGSGAVNRDVRARGQLLDSPFAAASAALSPTPPPRRRNRLRRSNLQQPDPQEESEDLARPRQKCCRSLAKLLDSPPGLAEKAEVGPQHEQHEQRKQEQIQQQHEQHEQHEQRKQRAQLQGGQALLSQSQSPSAREQRLQQLEQMFLQGGLSPLPPWCAVRHTFIDVSQALSETPRVLRAQSWPHLGERTFLA</sequence>
<dbReference type="GO" id="GO:0005634">
    <property type="term" value="C:nucleus"/>
    <property type="evidence" value="ECO:0007669"/>
    <property type="project" value="TreeGrafter"/>
</dbReference>